<evidence type="ECO:0000256" key="5">
    <source>
        <dbReference type="PROSITE-ProRule" id="PRU00339"/>
    </source>
</evidence>
<dbReference type="PROSITE" id="PS50045">
    <property type="entry name" value="SIGMA54_INTERACT_4"/>
    <property type="match status" value="1"/>
</dbReference>
<dbReference type="PANTHER" id="PTHR32071:SF113">
    <property type="entry name" value="ALGINATE BIOSYNTHESIS TRANSCRIPTIONAL REGULATORY PROTEIN ALGB"/>
    <property type="match status" value="1"/>
</dbReference>
<dbReference type="Gene3D" id="1.10.8.60">
    <property type="match status" value="1"/>
</dbReference>
<keyword evidence="2" id="KW-0067">ATP-binding</keyword>
<dbReference type="Pfam" id="PF25601">
    <property type="entry name" value="AAA_lid_14"/>
    <property type="match status" value="1"/>
</dbReference>
<dbReference type="Gene3D" id="3.40.50.300">
    <property type="entry name" value="P-loop containing nucleotide triphosphate hydrolases"/>
    <property type="match status" value="1"/>
</dbReference>
<dbReference type="PROSITE" id="PS00676">
    <property type="entry name" value="SIGMA54_INTERACT_2"/>
    <property type="match status" value="1"/>
</dbReference>
<dbReference type="SMART" id="SM00382">
    <property type="entry name" value="AAA"/>
    <property type="match status" value="1"/>
</dbReference>
<dbReference type="InterPro" id="IPR002197">
    <property type="entry name" value="HTH_Fis"/>
</dbReference>
<dbReference type="InterPro" id="IPR019734">
    <property type="entry name" value="TPR_rpt"/>
</dbReference>
<proteinExistence type="predicted"/>
<keyword evidence="5" id="KW-0802">TPR repeat</keyword>
<dbReference type="SUPFAM" id="SSF46689">
    <property type="entry name" value="Homeodomain-like"/>
    <property type="match status" value="1"/>
</dbReference>
<evidence type="ECO:0000256" key="2">
    <source>
        <dbReference type="ARBA" id="ARBA00022840"/>
    </source>
</evidence>
<dbReference type="InterPro" id="IPR058031">
    <property type="entry name" value="AAA_lid_NorR"/>
</dbReference>
<dbReference type="InterPro" id="IPR002078">
    <property type="entry name" value="Sigma_54_int"/>
</dbReference>
<dbReference type="Gene3D" id="1.25.40.10">
    <property type="entry name" value="Tetratricopeptide repeat domain"/>
    <property type="match status" value="2"/>
</dbReference>
<evidence type="ECO:0000256" key="3">
    <source>
        <dbReference type="ARBA" id="ARBA00023015"/>
    </source>
</evidence>
<dbReference type="GO" id="GO:0006355">
    <property type="term" value="P:regulation of DNA-templated transcription"/>
    <property type="evidence" value="ECO:0007669"/>
    <property type="project" value="InterPro"/>
</dbReference>
<dbReference type="InterPro" id="IPR025662">
    <property type="entry name" value="Sigma_54_int_dom_ATP-bd_1"/>
</dbReference>
<evidence type="ECO:0000256" key="4">
    <source>
        <dbReference type="ARBA" id="ARBA00023163"/>
    </source>
</evidence>
<sequence>MDEKGTIFGPGETEGSSGRPSSPSSPQRDVRELGEGVRLVRLGDLHFSADQFSNAQTYYERALALLDSTEEFDYLTQTELKIAECLRRRGQLDNALVAIRRAQESLGASPDPVLEGKIWAREAQICVVRGDYQGSLRLGLQAYERLRSSNEHEELAVLEHTLGRAYNRLGEVEKAQEAFKSALYSFRRIGHREGVARCLNNLGLLLKNTPRWNEAKDAFSRALTISEELGHYARVGFCSLNLAILETKIGEWAQAQTHINRAFTIAKDINNLAFLTKVHLAAGWLRHRLGQAAQAEYHFGEALTLATQHAFHRERLLAIEFQSDLHLERSSIKEAGDLLVPALADARKLAPRGDMVAELAHRLAHVEVERGNLRDAYSLAWESISISHHLEYMPDMGAGMGVLAQVLEQSGVLESAGRIYAAAVEILENGPDILERTILQVRYAKFIIRSVRLFGASDEGQELHRAWRLLDAAFRAMEKMDLSPKSVELMAEIASLEGDAGRLAGALEKLSRAYQAAERIGRVELVESLEKIRTRLEEQSAEDALLDAPELRAAEEWNLVWMGSSGSERISRVLEFALGHIRSDRGFLAFYDHGKPMVENVSGLPRRTAEQISQRIWEYIRPEAGRHLCLATDLTHDPRFVQYAGSHFADVRSLVALRLDIAGQHQGLLYLDRGLKNLRGSYGDSDVRLLSLVGSLASMALADRVRQRETANDRENHFFTDFITRDPKLRRSLKLLERIQSSDVTILLMGETGTGKGLLARCIHDANPTRRDGPFLQVNCAALPETLLESELFGFVKGAFTGATQSRKGLFEEAEGGTLFLDEVDKTSPTLQAKLLHVLDQREIRPVGSNKWSKVNARVLCATNAQLRESIEKGEFLEDLYYRMNDFIVTIPPLRDRREDIPLLVEHFFQRSVAEMHRAPRGISRKLLRLFMDAPWRGNVRELEKMVKRLVVLAEDGAVIAPDLLPADFINEPVELSGEGLKGELSRLERRVIEGCLREVDWNRSEAARRLKISYPNLLKKIKIYKIRKG</sequence>
<dbReference type="InterPro" id="IPR029016">
    <property type="entry name" value="GAF-like_dom_sf"/>
</dbReference>
<dbReference type="EMBL" id="JAHJDP010000077">
    <property type="protein sequence ID" value="MBU2691839.1"/>
    <property type="molecule type" value="Genomic_DNA"/>
</dbReference>
<accession>A0A948W6S7</accession>
<dbReference type="InterPro" id="IPR011990">
    <property type="entry name" value="TPR-like_helical_dom_sf"/>
</dbReference>
<evidence type="ECO:0000256" key="6">
    <source>
        <dbReference type="SAM" id="MobiDB-lite"/>
    </source>
</evidence>
<name>A0A948W6S7_UNCEI</name>
<dbReference type="GO" id="GO:0043565">
    <property type="term" value="F:sequence-specific DNA binding"/>
    <property type="evidence" value="ECO:0007669"/>
    <property type="project" value="InterPro"/>
</dbReference>
<dbReference type="SUPFAM" id="SSF48452">
    <property type="entry name" value="TPR-like"/>
    <property type="match status" value="3"/>
</dbReference>
<dbReference type="GO" id="GO:0005524">
    <property type="term" value="F:ATP binding"/>
    <property type="evidence" value="ECO:0007669"/>
    <property type="project" value="UniProtKB-KW"/>
</dbReference>
<feature type="compositionally biased region" description="Low complexity" evidence="6">
    <location>
        <begin position="9"/>
        <end position="26"/>
    </location>
</feature>
<evidence type="ECO:0000256" key="1">
    <source>
        <dbReference type="ARBA" id="ARBA00022741"/>
    </source>
</evidence>
<dbReference type="SUPFAM" id="SSF52540">
    <property type="entry name" value="P-loop containing nucleoside triphosphate hydrolases"/>
    <property type="match status" value="1"/>
</dbReference>
<reference evidence="8" key="1">
    <citation type="submission" date="2021-05" db="EMBL/GenBank/DDBJ databases">
        <title>Energy efficiency and biological interactions define the core microbiome of deep oligotrophic groundwater.</title>
        <authorList>
            <person name="Mehrshad M."/>
            <person name="Lopez-Fernandez M."/>
            <person name="Bell E."/>
            <person name="Bernier-Latmani R."/>
            <person name="Bertilsson S."/>
            <person name="Dopson M."/>
        </authorList>
    </citation>
    <scope>NUCLEOTIDE SEQUENCE</scope>
    <source>
        <strain evidence="8">Modern_marine.mb.64</strain>
    </source>
</reference>
<dbReference type="InterPro" id="IPR027417">
    <property type="entry name" value="P-loop_NTPase"/>
</dbReference>
<dbReference type="PROSITE" id="PS00675">
    <property type="entry name" value="SIGMA54_INTERACT_1"/>
    <property type="match status" value="1"/>
</dbReference>
<dbReference type="PANTHER" id="PTHR32071">
    <property type="entry name" value="TRANSCRIPTIONAL REGULATORY PROTEIN"/>
    <property type="match status" value="1"/>
</dbReference>
<dbReference type="FunFam" id="3.40.50.300:FF:000006">
    <property type="entry name" value="DNA-binding transcriptional regulator NtrC"/>
    <property type="match status" value="1"/>
</dbReference>
<dbReference type="AlphaFoldDB" id="A0A948W6S7"/>
<keyword evidence="4" id="KW-0804">Transcription</keyword>
<dbReference type="Gene3D" id="3.30.450.40">
    <property type="match status" value="1"/>
</dbReference>
<feature type="domain" description="Sigma-54 factor interaction" evidence="7">
    <location>
        <begin position="722"/>
        <end position="952"/>
    </location>
</feature>
<dbReference type="Proteomes" id="UP000777784">
    <property type="component" value="Unassembled WGS sequence"/>
</dbReference>
<evidence type="ECO:0000259" key="7">
    <source>
        <dbReference type="PROSITE" id="PS50045"/>
    </source>
</evidence>
<feature type="region of interest" description="Disordered" evidence="6">
    <location>
        <begin position="1"/>
        <end position="31"/>
    </location>
</feature>
<gene>
    <name evidence="8" type="ORF">KJ970_13035</name>
</gene>
<dbReference type="Gene3D" id="1.10.10.60">
    <property type="entry name" value="Homeodomain-like"/>
    <property type="match status" value="1"/>
</dbReference>
<feature type="repeat" description="TPR" evidence="5">
    <location>
        <begin position="196"/>
        <end position="229"/>
    </location>
</feature>
<dbReference type="Pfam" id="PF02954">
    <property type="entry name" value="HTH_8"/>
    <property type="match status" value="1"/>
</dbReference>
<dbReference type="InterPro" id="IPR003593">
    <property type="entry name" value="AAA+_ATPase"/>
</dbReference>
<keyword evidence="3" id="KW-0805">Transcription regulation</keyword>
<evidence type="ECO:0000313" key="9">
    <source>
        <dbReference type="Proteomes" id="UP000777784"/>
    </source>
</evidence>
<dbReference type="SMART" id="SM00028">
    <property type="entry name" value="TPR"/>
    <property type="match status" value="8"/>
</dbReference>
<evidence type="ECO:0000313" key="8">
    <source>
        <dbReference type="EMBL" id="MBU2691839.1"/>
    </source>
</evidence>
<organism evidence="8 9">
    <name type="scientific">Eiseniibacteriota bacterium</name>
    <dbReference type="NCBI Taxonomy" id="2212470"/>
    <lineage>
        <taxon>Bacteria</taxon>
        <taxon>Candidatus Eiseniibacteriota</taxon>
    </lineage>
</organism>
<protein>
    <submittedName>
        <fullName evidence="8">Sigma 54-interacting transcriptional regulator</fullName>
    </submittedName>
</protein>
<dbReference type="PROSITE" id="PS50005">
    <property type="entry name" value="TPR"/>
    <property type="match status" value="1"/>
</dbReference>
<dbReference type="SUPFAM" id="SSF55781">
    <property type="entry name" value="GAF domain-like"/>
    <property type="match status" value="1"/>
</dbReference>
<keyword evidence="1" id="KW-0547">Nucleotide-binding</keyword>
<comment type="caution">
    <text evidence="8">The sequence shown here is derived from an EMBL/GenBank/DDBJ whole genome shotgun (WGS) entry which is preliminary data.</text>
</comment>
<dbReference type="Pfam" id="PF00158">
    <property type="entry name" value="Sigma54_activat"/>
    <property type="match status" value="1"/>
</dbReference>
<dbReference type="CDD" id="cd00009">
    <property type="entry name" value="AAA"/>
    <property type="match status" value="1"/>
</dbReference>
<dbReference type="InterPro" id="IPR009057">
    <property type="entry name" value="Homeodomain-like_sf"/>
</dbReference>
<dbReference type="InterPro" id="IPR025943">
    <property type="entry name" value="Sigma_54_int_dom_ATP-bd_2"/>
</dbReference>
<dbReference type="Pfam" id="PF13424">
    <property type="entry name" value="TPR_12"/>
    <property type="match status" value="1"/>
</dbReference>